<accession>U7QEB6</accession>
<name>U7QEB6_9CYAN</name>
<keyword evidence="3" id="KW-1185">Reference proteome</keyword>
<proteinExistence type="predicted"/>
<organism evidence="2 3">
    <name type="scientific">Lyngbya aestuarii BL J</name>
    <dbReference type="NCBI Taxonomy" id="1348334"/>
    <lineage>
        <taxon>Bacteria</taxon>
        <taxon>Bacillati</taxon>
        <taxon>Cyanobacteriota</taxon>
        <taxon>Cyanophyceae</taxon>
        <taxon>Oscillatoriophycideae</taxon>
        <taxon>Oscillatoriales</taxon>
        <taxon>Microcoleaceae</taxon>
        <taxon>Lyngbya</taxon>
    </lineage>
</organism>
<dbReference type="OrthoDB" id="516441at2"/>
<dbReference type="AlphaFoldDB" id="U7QEB6"/>
<evidence type="ECO:0000313" key="2">
    <source>
        <dbReference type="EMBL" id="ERT06264.1"/>
    </source>
</evidence>
<feature type="domain" description="Mo-dependent nitrogenase C-terminal" evidence="1">
    <location>
        <begin position="45"/>
        <end position="126"/>
    </location>
</feature>
<reference evidence="2 3" key="1">
    <citation type="journal article" date="2013" name="Front. Microbiol.">
        <title>Comparative genomic analyses of the cyanobacterium, Lyngbya aestuarii BL J, a powerful hydrogen producer.</title>
        <authorList>
            <person name="Kothari A."/>
            <person name="Vaughn M."/>
            <person name="Garcia-Pichel F."/>
        </authorList>
    </citation>
    <scope>NUCLEOTIDE SEQUENCE [LARGE SCALE GENOMIC DNA]</scope>
    <source>
        <strain evidence="2 3">BL J</strain>
    </source>
</reference>
<dbReference type="PATRIC" id="fig|1348334.3.peg.3656"/>
<evidence type="ECO:0000259" key="1">
    <source>
        <dbReference type="Pfam" id="PF06967"/>
    </source>
</evidence>
<dbReference type="Proteomes" id="UP000017127">
    <property type="component" value="Unassembled WGS sequence"/>
</dbReference>
<dbReference type="EMBL" id="AUZM01000039">
    <property type="protein sequence ID" value="ERT06264.1"/>
    <property type="molecule type" value="Genomic_DNA"/>
</dbReference>
<dbReference type="Pfam" id="PF06967">
    <property type="entry name" value="Mo-nitro_C"/>
    <property type="match status" value="1"/>
</dbReference>
<protein>
    <submittedName>
        <fullName evidence="2">Mo-dependent nitrogenase family protein</fullName>
    </submittedName>
</protein>
<evidence type="ECO:0000313" key="3">
    <source>
        <dbReference type="Proteomes" id="UP000017127"/>
    </source>
</evidence>
<comment type="caution">
    <text evidence="2">The sequence shown here is derived from an EMBL/GenBank/DDBJ whole genome shotgun (WGS) entry which is preliminary data.</text>
</comment>
<dbReference type="InterPro" id="IPR009717">
    <property type="entry name" value="Mo-dep_Nase_C"/>
</dbReference>
<sequence length="128" mass="14402">MNIAYYTMPHLALASWVKSHGQNASEGISKSLKQFLGSKPQFAPLKPLRQSLEGIEVKDPKLAKLLCQLIPAQCPFERTIQFRGRVIVHIPPLCKLNPVYEEVVSLRFRALCYLADVCGEDITPYCTN</sequence>
<gene>
    <name evidence="2" type="ORF">M595_3778</name>
</gene>
<dbReference type="RefSeq" id="WP_023067487.1">
    <property type="nucleotide sequence ID" value="NZ_AUZM01000039.1"/>
</dbReference>